<dbReference type="InterPro" id="IPR042095">
    <property type="entry name" value="SUMF_sf"/>
</dbReference>
<keyword evidence="1" id="KW-0812">Transmembrane</keyword>
<feature type="transmembrane region" description="Helical" evidence="1">
    <location>
        <begin position="12"/>
        <end position="31"/>
    </location>
</feature>
<evidence type="ECO:0000259" key="2">
    <source>
        <dbReference type="Pfam" id="PF03781"/>
    </source>
</evidence>
<dbReference type="EMBL" id="CP002160">
    <property type="protein sequence ID" value="ADL53902.1"/>
    <property type="molecule type" value="Genomic_DNA"/>
</dbReference>
<gene>
    <name evidence="3" type="ordered locus">Clocel_4241</name>
</gene>
<evidence type="ECO:0000313" key="4">
    <source>
        <dbReference type="Proteomes" id="UP000002730"/>
    </source>
</evidence>
<dbReference type="Pfam" id="PF03781">
    <property type="entry name" value="FGE-sulfatase"/>
    <property type="match status" value="1"/>
</dbReference>
<dbReference type="AlphaFoldDB" id="D9SNB0"/>
<keyword evidence="4" id="KW-1185">Reference proteome</keyword>
<reference evidence="3 4" key="1">
    <citation type="submission" date="2010-08" db="EMBL/GenBank/DDBJ databases">
        <title>Complete sequence of Clostridium cellulovorans 743B.</title>
        <authorList>
            <consortium name="US DOE Joint Genome Institute"/>
            <person name="Lucas S."/>
            <person name="Copeland A."/>
            <person name="Lapidus A."/>
            <person name="Cheng J.-F."/>
            <person name="Bruce D."/>
            <person name="Goodwin L."/>
            <person name="Pitluck S."/>
            <person name="Chertkov O."/>
            <person name="Detter J.C."/>
            <person name="Han C."/>
            <person name="Tapia R."/>
            <person name="Land M."/>
            <person name="Hauser L."/>
            <person name="Chang Y.-J."/>
            <person name="Jeffries C."/>
            <person name="Kyrpides N."/>
            <person name="Ivanova N."/>
            <person name="Mikhailova N."/>
            <person name="Hemme C.L."/>
            <person name="Woyke T."/>
        </authorList>
    </citation>
    <scope>NUCLEOTIDE SEQUENCE [LARGE SCALE GENOMIC DNA]</scope>
    <source>
        <strain evidence="4">ATCC 35296 / DSM 3052 / OCM 3 / 743B</strain>
    </source>
</reference>
<name>D9SNB0_CLOC7</name>
<dbReference type="GO" id="GO:0120147">
    <property type="term" value="F:formylglycine-generating oxidase activity"/>
    <property type="evidence" value="ECO:0007669"/>
    <property type="project" value="TreeGrafter"/>
</dbReference>
<dbReference type="OrthoDB" id="9768004at2"/>
<protein>
    <recommendedName>
        <fullName evidence="2">Sulfatase-modifying factor enzyme-like domain-containing protein</fullName>
    </recommendedName>
</protein>
<dbReference type="InterPro" id="IPR051043">
    <property type="entry name" value="Sulfatase_Mod_Factor_Kinase"/>
</dbReference>
<dbReference type="Gene3D" id="3.90.1580.10">
    <property type="entry name" value="paralog of FGE (formylglycine-generating enzyme)"/>
    <property type="match status" value="1"/>
</dbReference>
<sequence length="282" mass="31345">MKTTSNKLKLILILLTISVFMLIYFISSSILNLNTNKKNTIETTQSTLSNSKTITLSNGIKLDFVLINPGSFTMGSNEEFGDGDEGPKHKVTITEAFYLGKFEVTQEQWLELMGSNPSEFVDLKKPVDNVSWDDCKTFLQKLAEKTGENFSLPTEAQWEYACRAGTDSLWTFGDTAEEIGNYAWLDINSAGTTHEVGTKKPNPWGLYDMYGNIQEWCEDLYTDKYSETDTTDPIGPSSGDSRVIRGGAWGDISDSVRSSYRNCSGATNKTNGTGFRCVLIID</sequence>
<feature type="domain" description="Sulfatase-modifying factor enzyme-like" evidence="2">
    <location>
        <begin position="63"/>
        <end position="278"/>
    </location>
</feature>
<organism evidence="3 4">
    <name type="scientific">Clostridium cellulovorans (strain ATCC 35296 / DSM 3052 / OCM 3 / 743B)</name>
    <dbReference type="NCBI Taxonomy" id="573061"/>
    <lineage>
        <taxon>Bacteria</taxon>
        <taxon>Bacillati</taxon>
        <taxon>Bacillota</taxon>
        <taxon>Clostridia</taxon>
        <taxon>Eubacteriales</taxon>
        <taxon>Clostridiaceae</taxon>
        <taxon>Clostridium</taxon>
    </lineage>
</organism>
<dbReference type="Proteomes" id="UP000002730">
    <property type="component" value="Chromosome"/>
</dbReference>
<dbReference type="KEGG" id="ccb:Clocel_4241"/>
<evidence type="ECO:0000313" key="3">
    <source>
        <dbReference type="EMBL" id="ADL53902.1"/>
    </source>
</evidence>
<dbReference type="InterPro" id="IPR016187">
    <property type="entry name" value="CTDL_fold"/>
</dbReference>
<dbReference type="PANTHER" id="PTHR23150">
    <property type="entry name" value="SULFATASE MODIFYING FACTOR 1, 2"/>
    <property type="match status" value="1"/>
</dbReference>
<dbReference type="InterPro" id="IPR005532">
    <property type="entry name" value="SUMF_dom"/>
</dbReference>
<keyword evidence="1" id="KW-1133">Transmembrane helix</keyword>
<dbReference type="HOGENOM" id="CLU_012431_2_1_9"/>
<dbReference type="SUPFAM" id="SSF56436">
    <property type="entry name" value="C-type lectin-like"/>
    <property type="match status" value="1"/>
</dbReference>
<dbReference type="eggNOG" id="COG1262">
    <property type="taxonomic scope" value="Bacteria"/>
</dbReference>
<dbReference type="STRING" id="573061.Clocel_4241"/>
<dbReference type="PANTHER" id="PTHR23150:SF19">
    <property type="entry name" value="FORMYLGLYCINE-GENERATING ENZYME"/>
    <property type="match status" value="1"/>
</dbReference>
<keyword evidence="1" id="KW-0472">Membrane</keyword>
<evidence type="ECO:0000256" key="1">
    <source>
        <dbReference type="SAM" id="Phobius"/>
    </source>
</evidence>
<accession>D9SNB0</accession>
<proteinExistence type="predicted"/>